<feature type="domain" description="Disease resistance N-terminal" evidence="9">
    <location>
        <begin position="14"/>
        <end position="95"/>
    </location>
</feature>
<keyword evidence="5" id="KW-0611">Plant defense</keyword>
<dbReference type="GO" id="GO:0043531">
    <property type="term" value="F:ADP binding"/>
    <property type="evidence" value="ECO:0007669"/>
    <property type="project" value="InterPro"/>
</dbReference>
<keyword evidence="7" id="KW-0175">Coiled coil</keyword>
<evidence type="ECO:0000259" key="11">
    <source>
        <dbReference type="Pfam" id="PF23598"/>
    </source>
</evidence>
<sequence>MTMVPDAFACYVQNMLTEMVKEEVYMLLGVGDEIEQMHVKLRDIKNFLADADKRNITDNSVQEWVAQLKRAMYEAADILDLCQLKAMERGRSTKDVGCFIPLLFCMRNPSHAHDIGTRIKALNKRLNTIKERSAAFRFINLGSREDHGSKMHNSHSVNTRREMSGEFDRSGVVGEKIEQDTRKLVEIMLSEKEGSTNIMVVAIVGVGGIGKKLLLVLDDVWNQGAWSDVLKTSVANVVARGSRVLVTTRDERIARGMKAVLPYHHVDKLEAKDAWSLLKKQIISSETDEREIDMLKDIGMQIVEKCAGLPLAVKIMGGLLCQRDRKHREWEMVLDNSIWSISAMPEELNNAVYLSYEDLSSCAKQCFLHYSLLPKTAVFVSNEIIGMWISEGFLHGTSDDSEELGSKYYKELILRNLIEPNTKYVDQSVCDMHDVVRSFAQFVARDEALAGHGGETNIVSKLGAHEFLRLSLESDGLAWSSLQAQKTLRALISVGYINIKPGDSLVHFPCLRTLHICSADVVALLESLHELKHLRYLSLENTDISSLPDSIGMIKFLQYISLDGCEQFVKVPHSILKLGQLRHLNFNMTSIEGIPRGFCALTNLRALKGFPAQVDGDWCSLEELGPLSHLRELGIHGLENVILSSSTTKAKLGDKVHLTSLFLSCGPNSILANGDLIKDGDSVSEEEQQQIEKVFDELCPPPRLENLDIKGYYGRWLPRWMMSSSVVPLKSLRFLFITDVLCRQLPDGLSQLPYLEFIQIYRAPAIKRIGPDFLQSYHHHSASSSQMARALNKLSVRYVQGLISLENFSSLVELGLNEDLDLERITNLPRLQKLTIEECPELKVLEGVPALQRLVLAEEDMESLPEYMGGINPRHLELYCSLELLISIAAGQSGPEWDMFSHVEHVKAYAREGDNRKKWYVLYTANPFNLETNVSRSFMSREHHLYWADSSEMEKIKSMFEKIHHMHICCGVICTTHIPFVPTAPNIEKNDITQMQVMVDPRMRFMDDWFGPADSKNQLSLLHDSEIFKESEKGDWLNGIKLKAEDLPQPKADFNKRHSATTTCALEALVRCKGRSHQFYWLEL</sequence>
<keyword evidence="3" id="KW-0677">Repeat</keyword>
<feature type="domain" description="Disease resistance R13L4/SHOC-2-like LRR" evidence="11">
    <location>
        <begin position="503"/>
        <end position="761"/>
    </location>
</feature>
<name>R7W1E4_AEGTA</name>
<keyword evidence="2" id="KW-0433">Leucine-rich repeat</keyword>
<dbReference type="Gene3D" id="1.10.8.430">
    <property type="entry name" value="Helical domain of apoptotic protease-activating factors"/>
    <property type="match status" value="1"/>
</dbReference>
<dbReference type="Gene3D" id="3.80.10.10">
    <property type="entry name" value="Ribonuclease Inhibitor"/>
    <property type="match status" value="1"/>
</dbReference>
<dbReference type="InterPro" id="IPR038005">
    <property type="entry name" value="RX-like_CC"/>
</dbReference>
<evidence type="ECO:0000256" key="3">
    <source>
        <dbReference type="ARBA" id="ARBA00022737"/>
    </source>
</evidence>
<dbReference type="PRINTS" id="PR00364">
    <property type="entry name" value="DISEASERSIST"/>
</dbReference>
<dbReference type="PANTHER" id="PTHR36766:SF36">
    <property type="entry name" value="AAA+ ATPASE DOMAIN-CONTAINING PROTEIN"/>
    <property type="match status" value="1"/>
</dbReference>
<dbReference type="InterPro" id="IPR032675">
    <property type="entry name" value="LRR_dom_sf"/>
</dbReference>
<evidence type="ECO:0000256" key="4">
    <source>
        <dbReference type="ARBA" id="ARBA00022741"/>
    </source>
</evidence>
<proteinExistence type="inferred from homology"/>
<dbReference type="CDD" id="cd14798">
    <property type="entry name" value="RX-CC_like"/>
    <property type="match status" value="1"/>
</dbReference>
<dbReference type="InterPro" id="IPR002182">
    <property type="entry name" value="NB-ARC"/>
</dbReference>
<dbReference type="ExpressionAtlas" id="R7W1E4">
    <property type="expression patterns" value="baseline"/>
</dbReference>
<dbReference type="GO" id="GO:0005524">
    <property type="term" value="F:ATP binding"/>
    <property type="evidence" value="ECO:0007669"/>
    <property type="project" value="UniProtKB-KW"/>
</dbReference>
<organism evidence="12">
    <name type="scientific">Aegilops tauschii</name>
    <name type="common">Tausch's goatgrass</name>
    <name type="synonym">Aegilops squarrosa</name>
    <dbReference type="NCBI Taxonomy" id="37682"/>
    <lineage>
        <taxon>Eukaryota</taxon>
        <taxon>Viridiplantae</taxon>
        <taxon>Streptophyta</taxon>
        <taxon>Embryophyta</taxon>
        <taxon>Tracheophyta</taxon>
        <taxon>Spermatophyta</taxon>
        <taxon>Magnoliopsida</taxon>
        <taxon>Liliopsida</taxon>
        <taxon>Poales</taxon>
        <taxon>Poaceae</taxon>
        <taxon>BOP clade</taxon>
        <taxon>Pooideae</taxon>
        <taxon>Triticodae</taxon>
        <taxon>Triticeae</taxon>
        <taxon>Triticinae</taxon>
        <taxon>Aegilops</taxon>
    </lineage>
</organism>
<dbReference type="Pfam" id="PF23559">
    <property type="entry name" value="WHD_DRP"/>
    <property type="match status" value="1"/>
</dbReference>
<comment type="similarity">
    <text evidence="1">Belongs to the disease resistance NB-LRR family.</text>
</comment>
<evidence type="ECO:0000313" key="12">
    <source>
        <dbReference type="EnsemblPlants" id="EMT00422"/>
    </source>
</evidence>
<dbReference type="SUPFAM" id="SSF52058">
    <property type="entry name" value="L domain-like"/>
    <property type="match status" value="1"/>
</dbReference>
<dbReference type="InterPro" id="IPR055414">
    <property type="entry name" value="LRR_R13L4/SHOC2-like"/>
</dbReference>
<dbReference type="GO" id="GO:0006952">
    <property type="term" value="P:defense response"/>
    <property type="evidence" value="ECO:0007669"/>
    <property type="project" value="UniProtKB-KW"/>
</dbReference>
<keyword evidence="6" id="KW-0067">ATP-binding</keyword>
<accession>R7W1E4</accession>
<evidence type="ECO:0000256" key="2">
    <source>
        <dbReference type="ARBA" id="ARBA00022614"/>
    </source>
</evidence>
<dbReference type="Pfam" id="PF00931">
    <property type="entry name" value="NB-ARC"/>
    <property type="match status" value="1"/>
</dbReference>
<dbReference type="InterPro" id="IPR027417">
    <property type="entry name" value="P-loop_NTPase"/>
</dbReference>
<evidence type="ECO:0000259" key="9">
    <source>
        <dbReference type="Pfam" id="PF18052"/>
    </source>
</evidence>
<dbReference type="PANTHER" id="PTHR36766">
    <property type="entry name" value="PLANT BROAD-SPECTRUM MILDEW RESISTANCE PROTEIN RPW8"/>
    <property type="match status" value="1"/>
</dbReference>
<dbReference type="Pfam" id="PF18052">
    <property type="entry name" value="Rx_N"/>
    <property type="match status" value="1"/>
</dbReference>
<dbReference type="InterPro" id="IPR058922">
    <property type="entry name" value="WHD_DRP"/>
</dbReference>
<evidence type="ECO:0000256" key="1">
    <source>
        <dbReference type="ARBA" id="ARBA00008894"/>
    </source>
</evidence>
<feature type="domain" description="Disease resistance protein winged helix" evidence="10">
    <location>
        <begin position="374"/>
        <end position="440"/>
    </location>
</feature>
<dbReference type="InterPro" id="IPR041118">
    <property type="entry name" value="Rx_N"/>
</dbReference>
<dbReference type="InterPro" id="IPR042197">
    <property type="entry name" value="Apaf_helical"/>
</dbReference>
<evidence type="ECO:0000256" key="7">
    <source>
        <dbReference type="ARBA" id="ARBA00023054"/>
    </source>
</evidence>
<dbReference type="AlphaFoldDB" id="R7W1E4"/>
<dbReference type="Gene3D" id="3.40.50.300">
    <property type="entry name" value="P-loop containing nucleotide triphosphate hydrolases"/>
    <property type="match status" value="1"/>
</dbReference>
<evidence type="ECO:0000256" key="5">
    <source>
        <dbReference type="ARBA" id="ARBA00022821"/>
    </source>
</evidence>
<dbReference type="SUPFAM" id="SSF52540">
    <property type="entry name" value="P-loop containing nucleoside triphosphate hydrolases"/>
    <property type="match status" value="1"/>
</dbReference>
<dbReference type="Gene3D" id="1.20.5.4130">
    <property type="match status" value="1"/>
</dbReference>
<protein>
    <submittedName>
        <fullName evidence="12">Putative disease resistance RPP13-like protein 1</fullName>
    </submittedName>
</protein>
<reference evidence="12" key="1">
    <citation type="submission" date="2015-06" db="UniProtKB">
        <authorList>
            <consortium name="EnsemblPlants"/>
        </authorList>
    </citation>
    <scope>IDENTIFICATION</scope>
</reference>
<dbReference type="Pfam" id="PF23598">
    <property type="entry name" value="LRR_14"/>
    <property type="match status" value="1"/>
</dbReference>
<keyword evidence="4" id="KW-0547">Nucleotide-binding</keyword>
<dbReference type="GO" id="GO:0051707">
    <property type="term" value="P:response to other organism"/>
    <property type="evidence" value="ECO:0007669"/>
    <property type="project" value="UniProtKB-ARBA"/>
</dbReference>
<feature type="domain" description="NB-ARC" evidence="8">
    <location>
        <begin position="211"/>
        <end position="285"/>
    </location>
</feature>
<evidence type="ECO:0000256" key="6">
    <source>
        <dbReference type="ARBA" id="ARBA00022840"/>
    </source>
</evidence>
<dbReference type="EnsemblPlants" id="EMT00422">
    <property type="protein sequence ID" value="EMT00422"/>
    <property type="gene ID" value="F775_19667"/>
</dbReference>
<evidence type="ECO:0000259" key="8">
    <source>
        <dbReference type="Pfam" id="PF00931"/>
    </source>
</evidence>
<evidence type="ECO:0000259" key="10">
    <source>
        <dbReference type="Pfam" id="PF23559"/>
    </source>
</evidence>